<evidence type="ECO:0000313" key="1">
    <source>
        <dbReference type="EMBL" id="REG32316.1"/>
    </source>
</evidence>
<dbReference type="EMBL" id="QUMU01000005">
    <property type="protein sequence ID" value="REG32316.1"/>
    <property type="molecule type" value="Genomic_DNA"/>
</dbReference>
<evidence type="ECO:0000313" key="2">
    <source>
        <dbReference type="Proteomes" id="UP000256345"/>
    </source>
</evidence>
<accession>A0ABX9K3G7</accession>
<protein>
    <recommendedName>
        <fullName evidence="3">Lipoprotein</fullName>
    </recommendedName>
</protein>
<reference evidence="1 2" key="1">
    <citation type="submission" date="2018-08" db="EMBL/GenBank/DDBJ databases">
        <title>Genomic Encyclopedia of Archaeal and Bacterial Type Strains, Phase II (KMG-II): from individual species to whole genera.</title>
        <authorList>
            <person name="Goeker M."/>
        </authorList>
    </citation>
    <scope>NUCLEOTIDE SEQUENCE [LARGE SCALE GENOMIC DNA]</scope>
    <source>
        <strain evidence="1 2">DSM 2261</strain>
    </source>
</reference>
<sequence>MSNRAALLNRAALVLCVILSTGCLTPENELEQSPRTLQFVRVTKEIPAFGGVTRENGAWVISLLDAEQREAAETKLRDIFNEEASHLSVRVRAPRGSASEELKDEATEVLSVEGAGTLDYDETTGYLRVGVIDVEALEPVQAKLDALGIPLEQVILQVERPIVSL</sequence>
<evidence type="ECO:0008006" key="3">
    <source>
        <dbReference type="Google" id="ProtNLM"/>
    </source>
</evidence>
<name>A0ABX9K3G7_9BACT</name>
<dbReference type="RefSeq" id="WP_169800799.1">
    <property type="nucleotide sequence ID" value="NZ_CP011509.1"/>
</dbReference>
<keyword evidence="2" id="KW-1185">Reference proteome</keyword>
<dbReference type="PROSITE" id="PS51257">
    <property type="entry name" value="PROKAR_LIPOPROTEIN"/>
    <property type="match status" value="1"/>
</dbReference>
<dbReference type="Proteomes" id="UP000256345">
    <property type="component" value="Unassembled WGS sequence"/>
</dbReference>
<comment type="caution">
    <text evidence="1">The sequence shown here is derived from an EMBL/GenBank/DDBJ whole genome shotgun (WGS) entry which is preliminary data.</text>
</comment>
<gene>
    <name evidence="1" type="ORF">ATI61_105644</name>
</gene>
<proteinExistence type="predicted"/>
<organism evidence="1 2">
    <name type="scientific">Archangium gephyra</name>
    <dbReference type="NCBI Taxonomy" id="48"/>
    <lineage>
        <taxon>Bacteria</taxon>
        <taxon>Pseudomonadati</taxon>
        <taxon>Myxococcota</taxon>
        <taxon>Myxococcia</taxon>
        <taxon>Myxococcales</taxon>
        <taxon>Cystobacterineae</taxon>
        <taxon>Archangiaceae</taxon>
        <taxon>Archangium</taxon>
    </lineage>
</organism>